<dbReference type="AlphaFoldDB" id="J9DC02"/>
<proteinExistence type="predicted"/>
<dbReference type="HOGENOM" id="CLU_918368_0_0_1"/>
<reference evidence="2" key="2">
    <citation type="submission" date="2015-07" db="EMBL/GenBank/DDBJ databases">
        <title>Contrasting host-pathogen interactions and genome evolution in two generalist and specialist microsporidian pathogens of mosquitoes.</title>
        <authorList>
            <consortium name="The Broad Institute Genomics Platform"/>
            <consortium name="The Broad Institute Genome Sequencing Center for Infectious Disease"/>
            <person name="Cuomo C.A."/>
            <person name="Sanscrainte N.D."/>
            <person name="Goldberg J.M."/>
            <person name="Heiman D."/>
            <person name="Young S."/>
            <person name="Zeng Q."/>
            <person name="Becnel J.J."/>
            <person name="Birren B.W."/>
        </authorList>
    </citation>
    <scope>NUCLEOTIDE SEQUENCE [LARGE SCALE GENOMIC DNA]</scope>
    <source>
        <strain evidence="2">USNM 41457</strain>
    </source>
</reference>
<dbReference type="VEuPathDB" id="MicrosporidiaDB:EDEG_00877"/>
<accession>J9DC02</accession>
<dbReference type="Proteomes" id="UP000003163">
    <property type="component" value="Unassembled WGS sequence"/>
</dbReference>
<dbReference type="InParanoid" id="J9DC02"/>
<name>J9DC02_EDHAE</name>
<evidence type="ECO:0000313" key="1">
    <source>
        <dbReference type="EMBL" id="EJW05024.1"/>
    </source>
</evidence>
<gene>
    <name evidence="1" type="ORF">EDEG_00877</name>
</gene>
<dbReference type="EMBL" id="AFBI03000011">
    <property type="protein sequence ID" value="EJW05024.1"/>
    <property type="molecule type" value="Genomic_DNA"/>
</dbReference>
<organism evidence="1 2">
    <name type="scientific">Edhazardia aedis (strain USNM 41457)</name>
    <name type="common">Microsporidian parasite</name>
    <dbReference type="NCBI Taxonomy" id="1003232"/>
    <lineage>
        <taxon>Eukaryota</taxon>
        <taxon>Fungi</taxon>
        <taxon>Fungi incertae sedis</taxon>
        <taxon>Microsporidia</taxon>
        <taxon>Edhazardia</taxon>
    </lineage>
</organism>
<keyword evidence="2" id="KW-1185">Reference proteome</keyword>
<reference evidence="1 2" key="1">
    <citation type="submission" date="2011-08" db="EMBL/GenBank/DDBJ databases">
        <authorList>
            <person name="Liu Z.J."/>
            <person name="Shi F.L."/>
            <person name="Lu J.Q."/>
            <person name="Li M."/>
            <person name="Wang Z.L."/>
        </authorList>
    </citation>
    <scope>NUCLEOTIDE SEQUENCE [LARGE SCALE GENOMIC DNA]</scope>
    <source>
        <strain evidence="1 2">USNM 41457</strain>
    </source>
</reference>
<sequence length="303" mass="36247">MNINRIFYIHLLFFINLKSENSLFSGNPGIQVLIKFFNIKRTNIYHTVQTYRKKFSNEESENSIKVYTKIIDGIFVSNTNYINLLLEKFTSTKIELQKVTSSYYDTYKILYKNKYDLYETLNNTLDSVYDLQKHSILDLKERQNYVKEELIQYMAIFCDQCEETIYFGALNDYILLLNSFRQTLIRIIGFVSLYSIEIRNELDFLKERLIKLVNCFAEDSSNSKAYKYELIFAQKYAVQTFKNSILVILEDYFIDKKDIFENLMRDYQNFVDKNIKTLKKQMFINVLKKIIVLNYRCEEILNG</sequence>
<protein>
    <submittedName>
        <fullName evidence="1">Uncharacterized protein</fullName>
    </submittedName>
</protein>
<evidence type="ECO:0000313" key="2">
    <source>
        <dbReference type="Proteomes" id="UP000003163"/>
    </source>
</evidence>
<comment type="caution">
    <text evidence="1">The sequence shown here is derived from an EMBL/GenBank/DDBJ whole genome shotgun (WGS) entry which is preliminary data.</text>
</comment>